<dbReference type="Proteomes" id="UP000249008">
    <property type="component" value="Chromosome 1"/>
</dbReference>
<dbReference type="KEGG" id="ful:C4N20_16010"/>
<dbReference type="InterPro" id="IPR007630">
    <property type="entry name" value="RNA_pol_sigma70_r4"/>
</dbReference>
<dbReference type="AlphaFoldDB" id="A0AAX1TS17"/>
<evidence type="ECO:0000256" key="2">
    <source>
        <dbReference type="ARBA" id="ARBA00023082"/>
    </source>
</evidence>
<dbReference type="InterPro" id="IPR013325">
    <property type="entry name" value="RNA_pol_sigma_r2"/>
</dbReference>
<dbReference type="PRINTS" id="PR00046">
    <property type="entry name" value="SIGMA70FCT"/>
</dbReference>
<evidence type="ECO:0000256" key="3">
    <source>
        <dbReference type="ARBA" id="ARBA00023125"/>
    </source>
</evidence>
<dbReference type="RefSeq" id="WP_005980170.1">
    <property type="nucleotide sequence ID" value="NZ_BAABXY010000001.1"/>
</dbReference>
<keyword evidence="2 5" id="KW-0731">Sigma factor</keyword>
<protein>
    <recommendedName>
        <fullName evidence="5">RNA polymerase sigma factor</fullName>
    </recommendedName>
</protein>
<dbReference type="PIRSF" id="PIRSF000770">
    <property type="entry name" value="RNA_pol_sigma-SigE/K"/>
    <property type="match status" value="1"/>
</dbReference>
<evidence type="ECO:0000256" key="1">
    <source>
        <dbReference type="ARBA" id="ARBA00023015"/>
    </source>
</evidence>
<keyword evidence="4 5" id="KW-0804">Transcription</keyword>
<dbReference type="GO" id="GO:0016987">
    <property type="term" value="F:sigma factor activity"/>
    <property type="evidence" value="ECO:0007669"/>
    <property type="project" value="UniProtKB-KW"/>
</dbReference>
<keyword evidence="3 5" id="KW-0238">DNA-binding</keyword>
<dbReference type="GO" id="GO:0006352">
    <property type="term" value="P:DNA-templated transcription initiation"/>
    <property type="evidence" value="ECO:0007669"/>
    <property type="project" value="InterPro"/>
</dbReference>
<keyword evidence="1 5" id="KW-0805">Transcription regulation</keyword>
<dbReference type="NCBIfam" id="TIGR02937">
    <property type="entry name" value="sigma70-ECF"/>
    <property type="match status" value="1"/>
</dbReference>
<dbReference type="Pfam" id="PF04542">
    <property type="entry name" value="Sigma70_r2"/>
    <property type="match status" value="1"/>
</dbReference>
<comment type="similarity">
    <text evidence="5">Belongs to the sigma-70 factor family.</text>
</comment>
<reference evidence="8 9" key="1">
    <citation type="submission" date="2018-06" db="EMBL/GenBank/DDBJ databases">
        <authorList>
            <consortium name="Pathogen Informatics"/>
            <person name="Doyle S."/>
        </authorList>
    </citation>
    <scope>NUCLEOTIDE SEQUENCE [LARGE SCALE GENOMIC DNA]</scope>
    <source>
        <strain evidence="8 9">NCTC12112</strain>
    </source>
</reference>
<feature type="domain" description="RNA polymerase sigma-70" evidence="7">
    <location>
        <begin position="230"/>
        <end position="256"/>
    </location>
</feature>
<dbReference type="GeneID" id="78456333"/>
<sequence>MLDISEYIKDISRYPLLTPEEEKDISIKAKAGDKDAQEKLVTSNLRLVISIARKYTNMGIPLLDLIQEGNMGLIRAVEKYEPEKNIRFSTYSTFWIKQSILRYITSSRGLIRFPSYVYDGISRMKKYVQDYKNKNSHLPSIEEICSSLDMRKKEAERYIEVLEKGSCIGNEMYGEIAEYCSSIIFDDTFEDKVIAKNSTIDLMKKVNKLPSKEREVLIYRYGLLDEKVLTLGEIGERMNLTKERIRQIQLEAIDKLRGTL</sequence>
<dbReference type="InterPro" id="IPR009042">
    <property type="entry name" value="RNA_pol_sigma70_r1_2"/>
</dbReference>
<dbReference type="InterPro" id="IPR014284">
    <property type="entry name" value="RNA_pol_sigma-70_dom"/>
</dbReference>
<proteinExistence type="inferred from homology"/>
<evidence type="ECO:0000313" key="9">
    <source>
        <dbReference type="Proteomes" id="UP000249008"/>
    </source>
</evidence>
<dbReference type="Pfam" id="PF04545">
    <property type="entry name" value="Sigma70_r4"/>
    <property type="match status" value="1"/>
</dbReference>
<accession>A0AAX1TS17</accession>
<dbReference type="PROSITE" id="PS00716">
    <property type="entry name" value="SIGMA70_2"/>
    <property type="match status" value="1"/>
</dbReference>
<dbReference type="PANTHER" id="PTHR30603">
    <property type="entry name" value="RNA POLYMERASE SIGMA FACTOR RPO"/>
    <property type="match status" value="1"/>
</dbReference>
<dbReference type="PANTHER" id="PTHR30603:SF47">
    <property type="entry name" value="RNA POLYMERASE SIGMA FACTOR SIGD, CHLOROPLASTIC"/>
    <property type="match status" value="1"/>
</dbReference>
<comment type="function">
    <text evidence="5">Sigma factors are initiation factors that promote the attachment of RNA polymerase to specific initiation sites and are then released.</text>
</comment>
<dbReference type="GO" id="GO:0003677">
    <property type="term" value="F:DNA binding"/>
    <property type="evidence" value="ECO:0007669"/>
    <property type="project" value="UniProtKB-KW"/>
</dbReference>
<organism evidence="8 9">
    <name type="scientific">Fusobacterium ulcerans</name>
    <dbReference type="NCBI Taxonomy" id="861"/>
    <lineage>
        <taxon>Bacteria</taxon>
        <taxon>Fusobacteriati</taxon>
        <taxon>Fusobacteriota</taxon>
        <taxon>Fusobacteriia</taxon>
        <taxon>Fusobacteriales</taxon>
        <taxon>Fusobacteriaceae</taxon>
        <taxon>Fusobacterium</taxon>
    </lineage>
</organism>
<feature type="domain" description="RNA polymerase sigma-70" evidence="6">
    <location>
        <begin position="64"/>
        <end position="77"/>
    </location>
</feature>
<name>A0AAX1TS17_9FUSO</name>
<dbReference type="SUPFAM" id="SSF88946">
    <property type="entry name" value="Sigma2 domain of RNA polymerase sigma factors"/>
    <property type="match status" value="1"/>
</dbReference>
<evidence type="ECO:0000259" key="7">
    <source>
        <dbReference type="PROSITE" id="PS00716"/>
    </source>
</evidence>
<gene>
    <name evidence="8" type="primary">rpoD_2</name>
    <name evidence="8" type="ORF">NCTC12112_01795</name>
</gene>
<dbReference type="InterPro" id="IPR050239">
    <property type="entry name" value="Sigma-70_RNA_pol_init_factors"/>
</dbReference>
<dbReference type="PROSITE" id="PS00715">
    <property type="entry name" value="SIGMA70_1"/>
    <property type="match status" value="1"/>
</dbReference>
<evidence type="ECO:0000256" key="5">
    <source>
        <dbReference type="RuleBase" id="RU362124"/>
    </source>
</evidence>
<dbReference type="EMBL" id="LS483487">
    <property type="protein sequence ID" value="SQJ04025.1"/>
    <property type="molecule type" value="Genomic_DNA"/>
</dbReference>
<dbReference type="Pfam" id="PF00140">
    <property type="entry name" value="Sigma70_r1_2"/>
    <property type="match status" value="1"/>
</dbReference>
<evidence type="ECO:0000259" key="6">
    <source>
        <dbReference type="PROSITE" id="PS00715"/>
    </source>
</evidence>
<evidence type="ECO:0000313" key="8">
    <source>
        <dbReference type="EMBL" id="SQJ04025.1"/>
    </source>
</evidence>
<dbReference type="InterPro" id="IPR013324">
    <property type="entry name" value="RNA_pol_sigma_r3/r4-like"/>
</dbReference>
<dbReference type="InterPro" id="IPR007627">
    <property type="entry name" value="RNA_pol_sigma70_r2"/>
</dbReference>
<dbReference type="Gene3D" id="1.20.140.160">
    <property type="match status" value="1"/>
</dbReference>
<dbReference type="Gene3D" id="1.10.601.10">
    <property type="entry name" value="RNA Polymerase Primary Sigma Factor"/>
    <property type="match status" value="1"/>
</dbReference>
<dbReference type="CDD" id="cd06171">
    <property type="entry name" value="Sigma70_r4"/>
    <property type="match status" value="1"/>
</dbReference>
<dbReference type="SUPFAM" id="SSF88659">
    <property type="entry name" value="Sigma3 and sigma4 domains of RNA polymerase sigma factors"/>
    <property type="match status" value="2"/>
</dbReference>
<evidence type="ECO:0000256" key="4">
    <source>
        <dbReference type="ARBA" id="ARBA00023163"/>
    </source>
</evidence>
<dbReference type="InterPro" id="IPR000943">
    <property type="entry name" value="RNA_pol_sigma70"/>
</dbReference>